<keyword evidence="5" id="KW-1185">Reference proteome</keyword>
<organism evidence="4 5">
    <name type="scientific">Penicillium olsonii</name>
    <dbReference type="NCBI Taxonomy" id="99116"/>
    <lineage>
        <taxon>Eukaryota</taxon>
        <taxon>Fungi</taxon>
        <taxon>Dikarya</taxon>
        <taxon>Ascomycota</taxon>
        <taxon>Pezizomycotina</taxon>
        <taxon>Eurotiomycetes</taxon>
        <taxon>Eurotiomycetidae</taxon>
        <taxon>Eurotiales</taxon>
        <taxon>Aspergillaceae</taxon>
        <taxon>Penicillium</taxon>
    </lineage>
</organism>
<evidence type="ECO:0000256" key="1">
    <source>
        <dbReference type="ARBA" id="ARBA00006484"/>
    </source>
</evidence>
<dbReference type="AlphaFoldDB" id="A0A9W4HYW1"/>
<comment type="caution">
    <text evidence="4">The sequence shown here is derived from an EMBL/GenBank/DDBJ whole genome shotgun (WGS) entry which is preliminary data.</text>
</comment>
<accession>A0A9W4HYW1</accession>
<dbReference type="SUPFAM" id="SSF51735">
    <property type="entry name" value="NAD(P)-binding Rossmann-fold domains"/>
    <property type="match status" value="1"/>
</dbReference>
<dbReference type="PANTHER" id="PTHR24322:SF736">
    <property type="entry name" value="RETINOL DEHYDROGENASE 10"/>
    <property type="match status" value="1"/>
</dbReference>
<keyword evidence="3" id="KW-1133">Transmembrane helix</keyword>
<feature type="transmembrane region" description="Helical" evidence="3">
    <location>
        <begin position="38"/>
        <end position="55"/>
    </location>
</feature>
<evidence type="ECO:0000256" key="3">
    <source>
        <dbReference type="SAM" id="Phobius"/>
    </source>
</evidence>
<dbReference type="EMBL" id="CAJVOS010000038">
    <property type="protein sequence ID" value="CAG8165489.1"/>
    <property type="molecule type" value="Genomic_DNA"/>
</dbReference>
<keyword evidence="3" id="KW-0472">Membrane</keyword>
<dbReference type="Pfam" id="PF00106">
    <property type="entry name" value="adh_short"/>
    <property type="match status" value="1"/>
</dbReference>
<evidence type="ECO:0000313" key="4">
    <source>
        <dbReference type="EMBL" id="CAG8165489.1"/>
    </source>
</evidence>
<dbReference type="InterPro" id="IPR002347">
    <property type="entry name" value="SDR_fam"/>
</dbReference>
<keyword evidence="2" id="KW-0560">Oxidoreductase</keyword>
<dbReference type="PRINTS" id="PR00081">
    <property type="entry name" value="GDHRDH"/>
</dbReference>
<dbReference type="GO" id="GO:0016616">
    <property type="term" value="F:oxidoreductase activity, acting on the CH-OH group of donors, NAD or NADP as acceptor"/>
    <property type="evidence" value="ECO:0007669"/>
    <property type="project" value="TreeGrafter"/>
</dbReference>
<sequence length="361" mass="38587">MSDADPPIIKTTAKVSKPAVRPTRFTIDTLLTVLSKSLFNPFLAWILVLCLRAHVTPQTDLAWILTVAYASVLTVIFVARAINDRVAYGLPRTVSEDEVVLVTGGASGLGLLIAQTYAMRGTSVAVLDIKKLDEDASRAFGDGVLYIPCDVADRGALERAKEKITETLGRPTIIINCAAARINGVPLLELPAGAFEKTIRTNLIAAFHLYQMFLPGIVAAENGGTLVTVSSVLGQLTAAGLSDYAASKAGLSALHRTIEAEMRGSPIKTLLIEIGQMSTPLFDWVRAPNQFFAPVLEPVQVAREMVAAIDSGRGGVIRLPAYAILVNWYAVAPAAVQRIARYLSGIDDAVTQSQETSSKVD</sequence>
<comment type="similarity">
    <text evidence="1">Belongs to the short-chain dehydrogenases/reductases (SDR) family.</text>
</comment>
<name>A0A9W4HYW1_PENOL</name>
<keyword evidence="3" id="KW-0812">Transmembrane</keyword>
<evidence type="ECO:0000256" key="2">
    <source>
        <dbReference type="ARBA" id="ARBA00023002"/>
    </source>
</evidence>
<proteinExistence type="inferred from homology"/>
<evidence type="ECO:0000313" key="5">
    <source>
        <dbReference type="Proteomes" id="UP001153618"/>
    </source>
</evidence>
<gene>
    <name evidence="4" type="ORF">POLS_LOCUS6512</name>
</gene>
<dbReference type="Gene3D" id="3.40.50.720">
    <property type="entry name" value="NAD(P)-binding Rossmann-like Domain"/>
    <property type="match status" value="1"/>
</dbReference>
<reference evidence="4" key="1">
    <citation type="submission" date="2021-07" db="EMBL/GenBank/DDBJ databases">
        <authorList>
            <person name="Branca A.L. A."/>
        </authorList>
    </citation>
    <scope>NUCLEOTIDE SEQUENCE</scope>
</reference>
<protein>
    <submittedName>
        <fullName evidence="4">Uncharacterized protein</fullName>
    </submittedName>
</protein>
<dbReference type="Proteomes" id="UP001153618">
    <property type="component" value="Unassembled WGS sequence"/>
</dbReference>
<feature type="transmembrane region" description="Helical" evidence="3">
    <location>
        <begin position="61"/>
        <end position="82"/>
    </location>
</feature>
<dbReference type="InterPro" id="IPR036291">
    <property type="entry name" value="NAD(P)-bd_dom_sf"/>
</dbReference>
<dbReference type="PANTHER" id="PTHR24322">
    <property type="entry name" value="PKSB"/>
    <property type="match status" value="1"/>
</dbReference>
<dbReference type="OrthoDB" id="5840532at2759"/>